<dbReference type="GO" id="GO:0005634">
    <property type="term" value="C:nucleus"/>
    <property type="evidence" value="ECO:0007669"/>
    <property type="project" value="TreeGrafter"/>
</dbReference>
<evidence type="ECO:0000256" key="2">
    <source>
        <dbReference type="SAM" id="MobiDB-lite"/>
    </source>
</evidence>
<evidence type="ECO:0000313" key="3">
    <source>
        <dbReference type="EMBL" id="KAL1583259.1"/>
    </source>
</evidence>
<dbReference type="Proteomes" id="UP000803884">
    <property type="component" value="Unassembled WGS sequence"/>
</dbReference>
<evidence type="ECO:0000313" key="4">
    <source>
        <dbReference type="Proteomes" id="UP000803884"/>
    </source>
</evidence>
<keyword evidence="4" id="KW-1185">Reference proteome</keyword>
<accession>A0AB34KEB7</accession>
<dbReference type="Pfam" id="PF11176">
    <property type="entry name" value="Tma16"/>
    <property type="match status" value="1"/>
</dbReference>
<feature type="region of interest" description="Disordered" evidence="2">
    <location>
        <begin position="1"/>
        <end position="24"/>
    </location>
</feature>
<dbReference type="InterPro" id="IPR021346">
    <property type="entry name" value="Tma16"/>
</dbReference>
<name>A0AB34KEB7_9PEZI</name>
<feature type="compositionally biased region" description="Basic residues" evidence="2">
    <location>
        <begin position="7"/>
        <end position="18"/>
    </location>
</feature>
<protein>
    <recommendedName>
        <fullName evidence="5">Translation machinery-associated protein 16</fullName>
    </recommendedName>
</protein>
<dbReference type="PANTHER" id="PTHR13349">
    <property type="entry name" value="TRANSLATION MACHINERY-ASSOCIATED PROTEIN 16"/>
    <property type="match status" value="1"/>
</dbReference>
<gene>
    <name evidence="3" type="ORF">WHR41_07885</name>
</gene>
<dbReference type="EMBL" id="JAAQHG020000037">
    <property type="protein sequence ID" value="KAL1583259.1"/>
    <property type="molecule type" value="Genomic_DNA"/>
</dbReference>
<proteinExistence type="inferred from homology"/>
<dbReference type="GeneID" id="96009327"/>
<evidence type="ECO:0000256" key="1">
    <source>
        <dbReference type="ARBA" id="ARBA00034127"/>
    </source>
</evidence>
<organism evidence="3 4">
    <name type="scientific">Cladosporium halotolerans</name>
    <dbReference type="NCBI Taxonomy" id="1052096"/>
    <lineage>
        <taxon>Eukaryota</taxon>
        <taxon>Fungi</taxon>
        <taxon>Dikarya</taxon>
        <taxon>Ascomycota</taxon>
        <taxon>Pezizomycotina</taxon>
        <taxon>Dothideomycetes</taxon>
        <taxon>Dothideomycetidae</taxon>
        <taxon>Cladosporiales</taxon>
        <taxon>Cladosporiaceae</taxon>
        <taxon>Cladosporium</taxon>
    </lineage>
</organism>
<dbReference type="Gene3D" id="1.20.1440.170">
    <property type="entry name" value="Translation machinery-associated protein 16-like"/>
    <property type="match status" value="1"/>
</dbReference>
<dbReference type="InterPro" id="IPR038356">
    <property type="entry name" value="Tma16_sf"/>
</dbReference>
<dbReference type="AlphaFoldDB" id="A0AB34KEB7"/>
<comment type="caution">
    <text evidence="3">The sequence shown here is derived from an EMBL/GenBank/DDBJ whole genome shotgun (WGS) entry which is preliminary data.</text>
</comment>
<reference evidence="3 4" key="1">
    <citation type="journal article" date="2020" name="Microbiol. Resour. Announc.">
        <title>Draft Genome Sequence of a Cladosporium Species Isolated from the Mesophotic Ascidian Didemnum maculosum.</title>
        <authorList>
            <person name="Gioti A."/>
            <person name="Siaperas R."/>
            <person name="Nikolaivits E."/>
            <person name="Le Goff G."/>
            <person name="Ouazzani J."/>
            <person name="Kotoulas G."/>
            <person name="Topakas E."/>
        </authorList>
    </citation>
    <scope>NUCLEOTIDE SEQUENCE [LARGE SCALE GENOMIC DNA]</scope>
    <source>
        <strain evidence="3 4">TM138-S3</strain>
    </source>
</reference>
<evidence type="ECO:0008006" key="5">
    <source>
        <dbReference type="Google" id="ProtNLM"/>
    </source>
</evidence>
<comment type="similarity">
    <text evidence="1">Belongs to the TMA16 family.</text>
</comment>
<dbReference type="RefSeq" id="XP_069226366.1">
    <property type="nucleotide sequence ID" value="XM_069376489.1"/>
</dbReference>
<sequence length="179" mass="20851">MPSKLNKIQKHVTKKKGANAKALHENSRDALRIRKAAVRDDRVARKHKIQKGANESWLNRIAWFKEHLPDTLHPFDKAEMQAAAEEYLTHMDEEINELQSERRAGRPATTRQQLLQQAKDAERREYESGLWIPNLQDEQTLVKLDAWQYDWLSLSNMEFVRIHPDGVVKEAHFPPNKAA</sequence>
<dbReference type="PANTHER" id="PTHR13349:SF2">
    <property type="entry name" value="TRANSLATION MACHINERY-ASSOCIATED PROTEIN 16"/>
    <property type="match status" value="1"/>
</dbReference>